<evidence type="ECO:0000313" key="3">
    <source>
        <dbReference type="Proteomes" id="UP000242141"/>
    </source>
</evidence>
<keyword evidence="1" id="KW-0472">Membrane</keyword>
<gene>
    <name evidence="2" type="ORF">HEPPS_04670</name>
</gene>
<name>A0A0G7ZM21_9MOLU</name>
<proteinExistence type="predicted"/>
<dbReference type="AlphaFoldDB" id="A0A0G7ZM21"/>
<keyword evidence="3" id="KW-1185">Reference proteome</keyword>
<evidence type="ECO:0000313" key="2">
    <source>
        <dbReference type="EMBL" id="CRX37237.1"/>
    </source>
</evidence>
<evidence type="ECO:0000256" key="1">
    <source>
        <dbReference type="SAM" id="Phobius"/>
    </source>
</evidence>
<feature type="transmembrane region" description="Helical" evidence="1">
    <location>
        <begin position="40"/>
        <end position="60"/>
    </location>
</feature>
<protein>
    <submittedName>
        <fullName evidence="2">Uncharacterized protein</fullName>
    </submittedName>
</protein>
<keyword evidence="1" id="KW-1133">Transmembrane helix</keyword>
<dbReference type="Proteomes" id="UP000242141">
    <property type="component" value="Unassembled WGS sequence"/>
</dbReference>
<reference evidence="3" key="1">
    <citation type="submission" date="2015-05" db="EMBL/GenBank/DDBJ databases">
        <authorList>
            <person name="Collingro A."/>
        </authorList>
    </citation>
    <scope>NUCLEOTIDE SEQUENCE [LARGE SCALE GENOMIC DNA]</scope>
    <source>
        <strain evidence="3">Ps</strain>
    </source>
</reference>
<organism evidence="2 3">
    <name type="scientific">Candidatus Hepatoplasma crinochetorum</name>
    <dbReference type="NCBI Taxonomy" id="295596"/>
    <lineage>
        <taxon>Bacteria</taxon>
        <taxon>Bacillati</taxon>
        <taxon>Mycoplasmatota</taxon>
        <taxon>Mollicutes</taxon>
        <taxon>Candidatus Hepatoplasmataceae</taxon>
        <taxon>Candidatus Hepatoplasma</taxon>
    </lineage>
</organism>
<keyword evidence="1" id="KW-0812">Transmembrane</keyword>
<accession>A0A0G7ZM21</accession>
<sequence length="307" mass="36267">MKNIEKLDILDEKNLNFNNDKKDLKENKNSWKNFFKKKFLIIYFLILIIVIIIISLSLTLTNRNKNKLSEFYVYGSDCPYIINYSQEYVGYGRIGLEMGFEILDPEYVANDYISIYEIPNDINEEPIFIENYPLEYTIYYDGSYPNGLYNTYMYIPYNTTDHNKTYSAQVDINDKENGNYIGTVEFERLTLYNNRKPNGFSISNVKDYGDCYMEYEIFYPEGSGRIEEVYLEDASGNILSTSKPMTSQYFHYDYHGVLYLPPNYTSDPQTYKIYAKYSHNITSYGRITQEYQILLDDEIIVLPFDPD</sequence>
<dbReference type="EMBL" id="CWGI01000001">
    <property type="protein sequence ID" value="CRX37237.1"/>
    <property type="molecule type" value="Genomic_DNA"/>
</dbReference>